<dbReference type="Pfam" id="PF00067">
    <property type="entry name" value="p450"/>
    <property type="match status" value="1"/>
</dbReference>
<dbReference type="GO" id="GO:0016705">
    <property type="term" value="F:oxidoreductase activity, acting on paired donors, with incorporation or reduction of molecular oxygen"/>
    <property type="evidence" value="ECO:0007669"/>
    <property type="project" value="InterPro"/>
</dbReference>
<keyword evidence="5" id="KW-0408">Iron</keyword>
<dbReference type="GO" id="GO:0020037">
    <property type="term" value="F:heme binding"/>
    <property type="evidence" value="ECO:0007669"/>
    <property type="project" value="InterPro"/>
</dbReference>
<dbReference type="Gene3D" id="1.10.630.10">
    <property type="entry name" value="Cytochrome P450"/>
    <property type="match status" value="1"/>
</dbReference>
<dbReference type="PANTHER" id="PTHR47955">
    <property type="entry name" value="CYTOCHROME P450 FAMILY 71 PROTEIN"/>
    <property type="match status" value="1"/>
</dbReference>
<keyword evidence="4" id="KW-0472">Membrane</keyword>
<dbReference type="AlphaFoldDB" id="M8ANG1"/>
<accession>M8ANG1</accession>
<dbReference type="InterPro" id="IPR036396">
    <property type="entry name" value="Cyt_P450_sf"/>
</dbReference>
<keyword evidence="2" id="KW-0812">Transmembrane</keyword>
<dbReference type="InterPro" id="IPR001128">
    <property type="entry name" value="Cyt_P450"/>
</dbReference>
<keyword evidence="4" id="KW-1133">Transmembrane helix</keyword>
<reference evidence="6" key="1">
    <citation type="journal article" date="2013" name="Nature">
        <title>Draft genome of the wheat A-genome progenitor Triticum urartu.</title>
        <authorList>
            <person name="Ling H.Q."/>
            <person name="Zhao S."/>
            <person name="Liu D."/>
            <person name="Wang J."/>
            <person name="Sun H."/>
            <person name="Zhang C."/>
            <person name="Fan H."/>
            <person name="Li D."/>
            <person name="Dong L."/>
            <person name="Tao Y."/>
            <person name="Gao C."/>
            <person name="Wu H."/>
            <person name="Li Y."/>
            <person name="Cui Y."/>
            <person name="Guo X."/>
            <person name="Zheng S."/>
            <person name="Wang B."/>
            <person name="Yu K."/>
            <person name="Liang Q."/>
            <person name="Yang W."/>
            <person name="Lou X."/>
            <person name="Chen J."/>
            <person name="Feng M."/>
            <person name="Jian J."/>
            <person name="Zhang X."/>
            <person name="Luo G."/>
            <person name="Jiang Y."/>
            <person name="Liu J."/>
            <person name="Wang Z."/>
            <person name="Sha Y."/>
            <person name="Zhang B."/>
            <person name="Wu H."/>
            <person name="Tang D."/>
            <person name="Shen Q."/>
            <person name="Xue P."/>
            <person name="Zou S."/>
            <person name="Wang X."/>
            <person name="Liu X."/>
            <person name="Wang F."/>
            <person name="Yang Y."/>
            <person name="An X."/>
            <person name="Dong Z."/>
            <person name="Zhang K."/>
            <person name="Zhang X."/>
            <person name="Luo M.C."/>
            <person name="Dvorak J."/>
            <person name="Tong Y."/>
            <person name="Wang J."/>
            <person name="Yang H."/>
            <person name="Li Z."/>
            <person name="Wang D."/>
            <person name="Zhang A."/>
            <person name="Wang J."/>
        </authorList>
    </citation>
    <scope>NUCLEOTIDE SEQUENCE</scope>
</reference>
<dbReference type="EMBL" id="KD030252">
    <property type="protein sequence ID" value="EMS66620.1"/>
    <property type="molecule type" value="Genomic_DNA"/>
</dbReference>
<dbReference type="SUPFAM" id="SSF48264">
    <property type="entry name" value="Cytochrome P450"/>
    <property type="match status" value="1"/>
</dbReference>
<evidence type="ECO:0000256" key="4">
    <source>
        <dbReference type="ARBA" id="ARBA00022989"/>
    </source>
</evidence>
<protein>
    <submittedName>
        <fullName evidence="6">Cytochrome P450 71C4</fullName>
    </submittedName>
</protein>
<organism evidence="6">
    <name type="scientific">Triticum urartu</name>
    <name type="common">Red wild einkorn</name>
    <name type="synonym">Crithodium urartu</name>
    <dbReference type="NCBI Taxonomy" id="4572"/>
    <lineage>
        <taxon>Eukaryota</taxon>
        <taxon>Viridiplantae</taxon>
        <taxon>Streptophyta</taxon>
        <taxon>Embryophyta</taxon>
        <taxon>Tracheophyta</taxon>
        <taxon>Spermatophyta</taxon>
        <taxon>Magnoliopsida</taxon>
        <taxon>Liliopsida</taxon>
        <taxon>Poales</taxon>
        <taxon>Poaceae</taxon>
        <taxon>BOP clade</taxon>
        <taxon>Pooideae</taxon>
        <taxon>Triticodae</taxon>
        <taxon>Triticeae</taxon>
        <taxon>Triticinae</taxon>
        <taxon>Triticum</taxon>
    </lineage>
</organism>
<evidence type="ECO:0000256" key="3">
    <source>
        <dbReference type="ARBA" id="ARBA00022723"/>
    </source>
</evidence>
<dbReference type="GO" id="GO:0005506">
    <property type="term" value="F:iron ion binding"/>
    <property type="evidence" value="ECO:0007669"/>
    <property type="project" value="InterPro"/>
</dbReference>
<dbReference type="InterPro" id="IPR002401">
    <property type="entry name" value="Cyt_P450_E_grp-I"/>
</dbReference>
<keyword evidence="3" id="KW-0479">Metal-binding</keyword>
<dbReference type="GO" id="GO:0004497">
    <property type="term" value="F:monooxygenase activity"/>
    <property type="evidence" value="ECO:0007669"/>
    <property type="project" value="InterPro"/>
</dbReference>
<dbReference type="PRINTS" id="PR00463">
    <property type="entry name" value="EP450I"/>
</dbReference>
<evidence type="ECO:0000256" key="5">
    <source>
        <dbReference type="ARBA" id="ARBA00023004"/>
    </source>
</evidence>
<evidence type="ECO:0000313" key="6">
    <source>
        <dbReference type="EMBL" id="EMS66620.1"/>
    </source>
</evidence>
<sequence length="616" mass="69185">MAHVHVDELLHEAAAAAPRSLLIASAVLFSLVVVPLLLRIISKQGAASDAKLLSLLPSPPTKLPIIGHLHLMGDLPYVSLAGLAAKYGPELMLVHLGAVPTAVVSSPRTAEAVLRTHDHIFASRPRSMVFDIIMYGQTDSCFAPYGEHFRKARKLVTVHMLNARKIRSQRPARVEEVRLVIGKIAKAAAAREAVDMSELLHSYVNDLVCRAVSGKFSQEEGRNKLFRELTDINAALLGGFNILDYFPSLGRFELVCKMACAKARRVRKRWDLLLDKLIDDHAARMVSREDEAQPAQEEDKQEYGLTRDHIKAILILNIHVWYMQFQDMFEAGTDTSYMTLEFAMAELIRKPHLMKKLQEEFPVNAREEAPVQLGANTAVLSMPSGTLSLPILEAELQHLFEGEWDWPISPLEGGAFSVVFPDPAMLRMATRSGKLFLSLNNLMVDIRDAVLDAPKGMEMPEVWVKQRINVPLHQDEWHWHHHVPLPCPDVTLSHDWHLDPQRIPVPVAPRTAWAHAEELGDIPRILDPAEAEDNFWNKFSGVFNLISKRQPHDKELPSKLLSKWEGPYIIEEVYRSGAIKINNFEGTNMRVVNGQRIKHYISGMGVLHGLAEGNMP</sequence>
<dbReference type="STRING" id="4572.M8ANG1"/>
<name>M8ANG1_TRIUA</name>
<dbReference type="eggNOG" id="KOG0156">
    <property type="taxonomic scope" value="Eukaryota"/>
</dbReference>
<gene>
    <name evidence="6" type="ORF">TRIUR3_25480</name>
</gene>
<proteinExistence type="inferred from homology"/>
<dbReference type="FunFam" id="1.10.630.10:FF:000217">
    <property type="entry name" value="Os08g0105600 protein"/>
    <property type="match status" value="1"/>
</dbReference>
<dbReference type="PANTHER" id="PTHR47955:SF14">
    <property type="entry name" value="OS01G0543600 PROTEIN"/>
    <property type="match status" value="1"/>
</dbReference>
<comment type="similarity">
    <text evidence="1">Belongs to the cytochrome P450 family.</text>
</comment>
<evidence type="ECO:0000256" key="1">
    <source>
        <dbReference type="ARBA" id="ARBA00010617"/>
    </source>
</evidence>
<evidence type="ECO:0000256" key="2">
    <source>
        <dbReference type="ARBA" id="ARBA00022692"/>
    </source>
</evidence>